<accession>A0A8S5U8F8</accession>
<organism evidence="1">
    <name type="scientific">Myoviridae sp. ctp7F23</name>
    <dbReference type="NCBI Taxonomy" id="2825174"/>
    <lineage>
        <taxon>Viruses</taxon>
        <taxon>Duplodnaviria</taxon>
        <taxon>Heunggongvirae</taxon>
        <taxon>Uroviricota</taxon>
        <taxon>Caudoviricetes</taxon>
    </lineage>
</organism>
<name>A0A8S5U8F8_9CAUD</name>
<proteinExistence type="predicted"/>
<dbReference type="InterPro" id="IPR006521">
    <property type="entry name" value="Tail_protein_I"/>
</dbReference>
<dbReference type="Pfam" id="PF09684">
    <property type="entry name" value="Tail_P2_I"/>
    <property type="match status" value="1"/>
</dbReference>
<reference evidence="1" key="1">
    <citation type="journal article" date="2021" name="Proc. Natl. Acad. Sci. U.S.A.">
        <title>A Catalog of Tens of Thousands of Viruses from Human Metagenomes Reveals Hidden Associations with Chronic Diseases.</title>
        <authorList>
            <person name="Tisza M.J."/>
            <person name="Buck C.B."/>
        </authorList>
    </citation>
    <scope>NUCLEOTIDE SEQUENCE</scope>
    <source>
        <strain evidence="1">Ctp7F23</strain>
    </source>
</reference>
<dbReference type="EMBL" id="BK016037">
    <property type="protein sequence ID" value="DAF90769.1"/>
    <property type="molecule type" value="Genomic_DNA"/>
</dbReference>
<sequence length="304" mass="33889">MIKFTEGGLIDIWPEKDPEIQALSYALQQQFKKLKAYADKTQCYSDVDDLAEDILDYFAVEMRSMYYEQNLDIQKKRDIVKNTMKWYTHAGTPATVEEMVAVIFGSGQVVEWFDYDEPPFTPGTFDIITSARLTPDIIDQLNWMIQKAKNVRSHVRRVLINREAHSSIHLAAFQTAVQECTVLNIIREDKEAGQAIYAATAPGTRDRDSFVLNMTSGNVQAAQTGHHGAIGIVDKARGTEVYNILQADAGIQAGNRMAAFGSVTDNRSFVTNETAGDAAAQSTTTVAQMGDAYNITSFIKEERH</sequence>
<protein>
    <submittedName>
        <fullName evidence="1">Tail protein</fullName>
    </submittedName>
</protein>
<evidence type="ECO:0000313" key="1">
    <source>
        <dbReference type="EMBL" id="DAF90769.1"/>
    </source>
</evidence>